<dbReference type="AlphaFoldDB" id="A0A6S6QVJ6"/>
<accession>A0A6S6QVJ6</accession>
<name>A0A6S6QVJ6_9FIRM</name>
<dbReference type="EMBL" id="AP023367">
    <property type="protein sequence ID" value="BCJ95273.1"/>
    <property type="molecule type" value="Genomic_DNA"/>
</dbReference>
<reference evidence="1 2" key="1">
    <citation type="journal article" date="2016" name="Int. J. Syst. Evol. Microbiol.">
        <title>Descriptions of Anaerotaenia torta gen. nov., sp. nov. and Anaerocolumna cellulosilytica gen. nov., sp. nov. isolated from a methanogenic reactor of cattle waste.</title>
        <authorList>
            <person name="Uek A."/>
            <person name="Ohtaki Y."/>
            <person name="Kaku N."/>
            <person name="Ueki K."/>
        </authorList>
    </citation>
    <scope>NUCLEOTIDE SEQUENCE [LARGE SCALE GENOMIC DNA]</scope>
    <source>
        <strain evidence="1 2">SN021</strain>
    </source>
</reference>
<protein>
    <submittedName>
        <fullName evidence="1">Uncharacterized protein</fullName>
    </submittedName>
</protein>
<evidence type="ECO:0000313" key="1">
    <source>
        <dbReference type="EMBL" id="BCJ95273.1"/>
    </source>
</evidence>
<dbReference type="KEGG" id="acel:acsn021_28420"/>
<dbReference type="InterPro" id="IPR007060">
    <property type="entry name" value="FtsL/DivIC"/>
</dbReference>
<organism evidence="1 2">
    <name type="scientific">Anaerocolumna cellulosilytica</name>
    <dbReference type="NCBI Taxonomy" id="433286"/>
    <lineage>
        <taxon>Bacteria</taxon>
        <taxon>Bacillati</taxon>
        <taxon>Bacillota</taxon>
        <taxon>Clostridia</taxon>
        <taxon>Lachnospirales</taxon>
        <taxon>Lachnospiraceae</taxon>
        <taxon>Anaerocolumna</taxon>
    </lineage>
</organism>
<keyword evidence="2" id="KW-1185">Reference proteome</keyword>
<evidence type="ECO:0000313" key="2">
    <source>
        <dbReference type="Proteomes" id="UP000515561"/>
    </source>
</evidence>
<proteinExistence type="predicted"/>
<dbReference type="Pfam" id="PF04977">
    <property type="entry name" value="DivIC"/>
    <property type="match status" value="1"/>
</dbReference>
<gene>
    <name evidence="1" type="ORF">acsn021_28420</name>
</gene>
<dbReference type="RefSeq" id="WP_184093965.1">
    <property type="nucleotide sequence ID" value="NZ_AP023367.1"/>
</dbReference>
<sequence length="176" mass="19904">MEAKRRNFQTNPYTVHGTAARRLEVLPDYQDGEGAAPDRGPLRQPVKKPKRRAKAKPGIDLFGILILTVAIGITFYTCVEYLGVQANTTKMNNEITNLERELLKLQNQNDAALSKVNTSLDLSYIYQVATEELGMMYPDSDQILKYKSNLSDYVRQYGEVPEIEAESLLEKFLKGN</sequence>
<dbReference type="Proteomes" id="UP000515561">
    <property type="component" value="Chromosome"/>
</dbReference>